<name>W4FKK9_APHAT</name>
<dbReference type="RefSeq" id="XP_009843189.1">
    <property type="nucleotide sequence ID" value="XM_009844887.1"/>
</dbReference>
<proteinExistence type="predicted"/>
<dbReference type="VEuPathDB" id="FungiDB:H257_16459"/>
<accession>W4FKK9</accession>
<dbReference type="AlphaFoldDB" id="W4FKK9"/>
<dbReference type="EMBL" id="KI913199">
    <property type="protein sequence ID" value="ETV67374.1"/>
    <property type="molecule type" value="Genomic_DNA"/>
</dbReference>
<organism evidence="1">
    <name type="scientific">Aphanomyces astaci</name>
    <name type="common">Crayfish plague agent</name>
    <dbReference type="NCBI Taxonomy" id="112090"/>
    <lineage>
        <taxon>Eukaryota</taxon>
        <taxon>Sar</taxon>
        <taxon>Stramenopiles</taxon>
        <taxon>Oomycota</taxon>
        <taxon>Saprolegniomycetes</taxon>
        <taxon>Saprolegniales</taxon>
        <taxon>Verrucalvaceae</taxon>
        <taxon>Aphanomyces</taxon>
    </lineage>
</organism>
<evidence type="ECO:0000313" key="1">
    <source>
        <dbReference type="EMBL" id="ETV67374.1"/>
    </source>
</evidence>
<sequence>MDIFKTSHSAPSEYGGVVNDPEYTLLSPSDPGLSLARCTFCQGFAAGETPEPLFLSTCTKWTLKRYRFPPRVCLLGASECSCSDFYSWQLRAVKCELAPADYVSLTSTGANSHLTALNCHEYKSLTLQLHPTPQLTHPRGEIIPVQGLASPTRCC</sequence>
<reference evidence="1" key="1">
    <citation type="submission" date="2013-12" db="EMBL/GenBank/DDBJ databases">
        <title>The Genome Sequence of Aphanomyces astaci APO3.</title>
        <authorList>
            <consortium name="The Broad Institute Genomics Platform"/>
            <person name="Russ C."/>
            <person name="Tyler B."/>
            <person name="van West P."/>
            <person name="Dieguez-Uribeondo J."/>
            <person name="Young S.K."/>
            <person name="Zeng Q."/>
            <person name="Gargeya S."/>
            <person name="Fitzgerald M."/>
            <person name="Abouelleil A."/>
            <person name="Alvarado L."/>
            <person name="Chapman S.B."/>
            <person name="Gainer-Dewar J."/>
            <person name="Goldberg J."/>
            <person name="Griggs A."/>
            <person name="Gujja S."/>
            <person name="Hansen M."/>
            <person name="Howarth C."/>
            <person name="Imamovic A."/>
            <person name="Ireland A."/>
            <person name="Larimer J."/>
            <person name="McCowan C."/>
            <person name="Murphy C."/>
            <person name="Pearson M."/>
            <person name="Poon T.W."/>
            <person name="Priest M."/>
            <person name="Roberts A."/>
            <person name="Saif S."/>
            <person name="Shea T."/>
            <person name="Sykes S."/>
            <person name="Wortman J."/>
            <person name="Nusbaum C."/>
            <person name="Birren B."/>
        </authorList>
    </citation>
    <scope>NUCLEOTIDE SEQUENCE [LARGE SCALE GENOMIC DNA]</scope>
    <source>
        <strain evidence="1">APO3</strain>
    </source>
</reference>
<gene>
    <name evidence="1" type="ORF">H257_16459</name>
</gene>
<dbReference type="GeneID" id="20818455"/>
<protein>
    <submittedName>
        <fullName evidence="1">Uncharacterized protein</fullName>
    </submittedName>
</protein>